<feature type="domain" description="Response regulatory" evidence="20">
    <location>
        <begin position="823"/>
        <end position="941"/>
    </location>
</feature>
<dbReference type="Pfam" id="PF02518">
    <property type="entry name" value="HATPase_c"/>
    <property type="match status" value="1"/>
</dbReference>
<feature type="domain" description="HAMP" evidence="21">
    <location>
        <begin position="488"/>
        <end position="541"/>
    </location>
</feature>
<dbReference type="Gene3D" id="3.30.450.20">
    <property type="entry name" value="PAS domain"/>
    <property type="match status" value="1"/>
</dbReference>
<dbReference type="RefSeq" id="WP_251812940.1">
    <property type="nucleotide sequence ID" value="NZ_CP101527.1"/>
</dbReference>
<dbReference type="InterPro" id="IPR003661">
    <property type="entry name" value="HisK_dim/P_dom"/>
</dbReference>
<dbReference type="Gene3D" id="1.20.120.160">
    <property type="entry name" value="HPT domain"/>
    <property type="match status" value="1"/>
</dbReference>
<dbReference type="InterPro" id="IPR001789">
    <property type="entry name" value="Sig_transdc_resp-reg_receiver"/>
</dbReference>
<evidence type="ECO:0000256" key="14">
    <source>
        <dbReference type="PROSITE-ProRule" id="PRU00110"/>
    </source>
</evidence>
<evidence type="ECO:0000256" key="2">
    <source>
        <dbReference type="ARBA" id="ARBA00004651"/>
    </source>
</evidence>
<keyword evidence="13 18" id="KW-0472">Membrane</keyword>
<dbReference type="Gene3D" id="6.10.340.10">
    <property type="match status" value="1"/>
</dbReference>
<dbReference type="Pfam" id="PF01627">
    <property type="entry name" value="Hpt"/>
    <property type="match status" value="1"/>
</dbReference>
<gene>
    <name evidence="23" type="ORF">NNL22_15490</name>
</gene>
<dbReference type="Pfam" id="PF00072">
    <property type="entry name" value="Response_reg"/>
    <property type="match status" value="2"/>
</dbReference>
<dbReference type="CDD" id="cd17546">
    <property type="entry name" value="REC_hyHK_CKI1_RcsC-like"/>
    <property type="match status" value="1"/>
</dbReference>
<keyword evidence="12" id="KW-0902">Two-component regulatory system</keyword>
<evidence type="ECO:0000256" key="8">
    <source>
        <dbReference type="ARBA" id="ARBA00022741"/>
    </source>
</evidence>
<dbReference type="SUPFAM" id="SSF47226">
    <property type="entry name" value="Histidine-containing phosphotransfer domain, HPT domain"/>
    <property type="match status" value="1"/>
</dbReference>
<dbReference type="CDD" id="cd16922">
    <property type="entry name" value="HATPase_EvgS-ArcB-TorS-like"/>
    <property type="match status" value="1"/>
</dbReference>
<dbReference type="PROSITE" id="PS50885">
    <property type="entry name" value="HAMP"/>
    <property type="match status" value="1"/>
</dbReference>
<feature type="modified residue" description="4-aspartylphosphate" evidence="15">
    <location>
        <position position="877"/>
    </location>
</feature>
<dbReference type="Gene3D" id="3.30.565.10">
    <property type="entry name" value="Histidine kinase-like ATPase, C-terminal domain"/>
    <property type="match status" value="1"/>
</dbReference>
<dbReference type="SMART" id="SM00388">
    <property type="entry name" value="HisKA"/>
    <property type="match status" value="1"/>
</dbReference>
<feature type="modified residue" description="4-aspartylphosphate" evidence="15">
    <location>
        <position position="1023"/>
    </location>
</feature>
<dbReference type="AlphaFoldDB" id="A0A9E8KQ89"/>
<proteinExistence type="predicted"/>
<dbReference type="SUPFAM" id="SSF52172">
    <property type="entry name" value="CheY-like"/>
    <property type="match status" value="2"/>
</dbReference>
<feature type="transmembrane region" description="Helical" evidence="18">
    <location>
        <begin position="12"/>
        <end position="36"/>
    </location>
</feature>
<keyword evidence="9" id="KW-0418">Kinase</keyword>
<dbReference type="PANTHER" id="PTHR45339">
    <property type="entry name" value="HYBRID SIGNAL TRANSDUCTION HISTIDINE KINASE J"/>
    <property type="match status" value="1"/>
</dbReference>
<dbReference type="KEGG" id="asem:NNL22_15490"/>
<accession>A0A9E8KQ89</accession>
<dbReference type="Gene3D" id="1.10.287.130">
    <property type="match status" value="1"/>
</dbReference>
<evidence type="ECO:0000256" key="13">
    <source>
        <dbReference type="ARBA" id="ARBA00023136"/>
    </source>
</evidence>
<dbReference type="InterPro" id="IPR036641">
    <property type="entry name" value="HPT_dom_sf"/>
</dbReference>
<dbReference type="SUPFAM" id="SSF55874">
    <property type="entry name" value="ATPase domain of HSP90 chaperone/DNA topoisomerase II/histidine kinase"/>
    <property type="match status" value="1"/>
</dbReference>
<dbReference type="SUPFAM" id="SSF103190">
    <property type="entry name" value="Sensory domain-like"/>
    <property type="match status" value="1"/>
</dbReference>
<dbReference type="GO" id="GO:0005886">
    <property type="term" value="C:plasma membrane"/>
    <property type="evidence" value="ECO:0007669"/>
    <property type="project" value="UniProtKB-SubCell"/>
</dbReference>
<dbReference type="InterPro" id="IPR003660">
    <property type="entry name" value="HAMP_dom"/>
</dbReference>
<evidence type="ECO:0000256" key="18">
    <source>
        <dbReference type="SAM" id="Phobius"/>
    </source>
</evidence>
<name>A0A9E8KQ89_9ALTE</name>
<dbReference type="Gene3D" id="3.40.50.2300">
    <property type="match status" value="2"/>
</dbReference>
<evidence type="ECO:0000259" key="20">
    <source>
        <dbReference type="PROSITE" id="PS50110"/>
    </source>
</evidence>
<evidence type="ECO:0000256" key="15">
    <source>
        <dbReference type="PROSITE-ProRule" id="PRU00169"/>
    </source>
</evidence>
<feature type="region of interest" description="Disordered" evidence="17">
    <location>
        <begin position="1097"/>
        <end position="1118"/>
    </location>
</feature>
<feature type="coiled-coil region" evidence="16">
    <location>
        <begin position="526"/>
        <end position="553"/>
    </location>
</feature>
<evidence type="ECO:0000256" key="3">
    <source>
        <dbReference type="ARBA" id="ARBA00012438"/>
    </source>
</evidence>
<organism evidence="23 24">
    <name type="scientific">Alkalimarinus sediminis</name>
    <dbReference type="NCBI Taxonomy" id="1632866"/>
    <lineage>
        <taxon>Bacteria</taxon>
        <taxon>Pseudomonadati</taxon>
        <taxon>Pseudomonadota</taxon>
        <taxon>Gammaproteobacteria</taxon>
        <taxon>Alteromonadales</taxon>
        <taxon>Alteromonadaceae</taxon>
        <taxon>Alkalimarinus</taxon>
    </lineage>
</organism>
<keyword evidence="4" id="KW-1003">Cell membrane</keyword>
<keyword evidence="8" id="KW-0547">Nucleotide-binding</keyword>
<dbReference type="GO" id="GO:0000155">
    <property type="term" value="F:phosphorelay sensor kinase activity"/>
    <property type="evidence" value="ECO:0007669"/>
    <property type="project" value="InterPro"/>
</dbReference>
<dbReference type="InterPro" id="IPR029151">
    <property type="entry name" value="Sensor-like_sf"/>
</dbReference>
<dbReference type="Proteomes" id="UP001164472">
    <property type="component" value="Chromosome"/>
</dbReference>
<dbReference type="GO" id="GO:0005524">
    <property type="term" value="F:ATP binding"/>
    <property type="evidence" value="ECO:0007669"/>
    <property type="project" value="UniProtKB-KW"/>
</dbReference>
<keyword evidence="6" id="KW-0808">Transferase</keyword>
<feature type="domain" description="Histidine kinase" evidence="19">
    <location>
        <begin position="588"/>
        <end position="807"/>
    </location>
</feature>
<dbReference type="InterPro" id="IPR003594">
    <property type="entry name" value="HATPase_dom"/>
</dbReference>
<feature type="domain" description="HPt" evidence="22">
    <location>
        <begin position="1134"/>
        <end position="1230"/>
    </location>
</feature>
<feature type="domain" description="Response regulatory" evidence="20">
    <location>
        <begin position="974"/>
        <end position="1091"/>
    </location>
</feature>
<dbReference type="FunFam" id="3.30.565.10:FF:000010">
    <property type="entry name" value="Sensor histidine kinase RcsC"/>
    <property type="match status" value="1"/>
</dbReference>
<evidence type="ECO:0000256" key="17">
    <source>
        <dbReference type="SAM" id="MobiDB-lite"/>
    </source>
</evidence>
<dbReference type="InterPro" id="IPR048760">
    <property type="entry name" value="VP0354-like_sensor_dom"/>
</dbReference>
<dbReference type="Pfam" id="PF21623">
    <property type="entry name" value="HK_sensor_dom_bact"/>
    <property type="match status" value="1"/>
</dbReference>
<keyword evidence="24" id="KW-1185">Reference proteome</keyword>
<dbReference type="SMART" id="SM00448">
    <property type="entry name" value="REC"/>
    <property type="match status" value="2"/>
</dbReference>
<dbReference type="SMART" id="SM00073">
    <property type="entry name" value="HPT"/>
    <property type="match status" value="1"/>
</dbReference>
<dbReference type="CDD" id="cd00088">
    <property type="entry name" value="HPT"/>
    <property type="match status" value="1"/>
</dbReference>
<keyword evidence="16" id="KW-0175">Coiled coil</keyword>
<dbReference type="InterPro" id="IPR005467">
    <property type="entry name" value="His_kinase_dom"/>
</dbReference>
<dbReference type="CDD" id="cd00082">
    <property type="entry name" value="HisKA"/>
    <property type="match status" value="1"/>
</dbReference>
<keyword evidence="10" id="KW-0067">ATP-binding</keyword>
<feature type="compositionally biased region" description="Polar residues" evidence="17">
    <location>
        <begin position="1101"/>
        <end position="1110"/>
    </location>
</feature>
<evidence type="ECO:0000259" key="22">
    <source>
        <dbReference type="PROSITE" id="PS50894"/>
    </source>
</evidence>
<evidence type="ECO:0000256" key="16">
    <source>
        <dbReference type="SAM" id="Coils"/>
    </source>
</evidence>
<evidence type="ECO:0000256" key="6">
    <source>
        <dbReference type="ARBA" id="ARBA00022679"/>
    </source>
</evidence>
<evidence type="ECO:0000256" key="12">
    <source>
        <dbReference type="ARBA" id="ARBA00023012"/>
    </source>
</evidence>
<dbReference type="EMBL" id="CP101527">
    <property type="protein sequence ID" value="UZW74407.1"/>
    <property type="molecule type" value="Genomic_DNA"/>
</dbReference>
<dbReference type="PROSITE" id="PS50110">
    <property type="entry name" value="RESPONSE_REGULATORY"/>
    <property type="match status" value="2"/>
</dbReference>
<dbReference type="SUPFAM" id="SSF47384">
    <property type="entry name" value="Homodimeric domain of signal transducing histidine kinase"/>
    <property type="match status" value="1"/>
</dbReference>
<evidence type="ECO:0000256" key="7">
    <source>
        <dbReference type="ARBA" id="ARBA00022692"/>
    </source>
</evidence>
<comment type="catalytic activity">
    <reaction evidence="1">
        <text>ATP + protein L-histidine = ADP + protein N-phospho-L-histidine.</text>
        <dbReference type="EC" id="2.7.13.3"/>
    </reaction>
</comment>
<evidence type="ECO:0000256" key="9">
    <source>
        <dbReference type="ARBA" id="ARBA00022777"/>
    </source>
</evidence>
<dbReference type="PROSITE" id="PS50894">
    <property type="entry name" value="HPT"/>
    <property type="match status" value="1"/>
</dbReference>
<dbReference type="InterPro" id="IPR011006">
    <property type="entry name" value="CheY-like_superfamily"/>
</dbReference>
<evidence type="ECO:0000256" key="5">
    <source>
        <dbReference type="ARBA" id="ARBA00022553"/>
    </source>
</evidence>
<keyword evidence="5 15" id="KW-0597">Phosphoprotein</keyword>
<reference evidence="23" key="1">
    <citation type="submission" date="2022-07" db="EMBL/GenBank/DDBJ databases">
        <title>Alkalimarinus sp. nov., isolated from gut of a Alitta virens.</title>
        <authorList>
            <person name="Yang A.I."/>
            <person name="Shin N.-R."/>
        </authorList>
    </citation>
    <scope>NUCLEOTIDE SEQUENCE</scope>
    <source>
        <strain evidence="23">FA028</strain>
    </source>
</reference>
<dbReference type="InterPro" id="IPR004358">
    <property type="entry name" value="Sig_transdc_His_kin-like_C"/>
</dbReference>
<keyword evidence="11 18" id="KW-1133">Transmembrane helix</keyword>
<dbReference type="FunFam" id="1.10.287.130:FF:000003">
    <property type="entry name" value="Histidine kinase"/>
    <property type="match status" value="1"/>
</dbReference>
<dbReference type="SMART" id="SM00387">
    <property type="entry name" value="HATPase_c"/>
    <property type="match status" value="1"/>
</dbReference>
<evidence type="ECO:0000259" key="19">
    <source>
        <dbReference type="PROSITE" id="PS50109"/>
    </source>
</evidence>
<protein>
    <recommendedName>
        <fullName evidence="3">histidine kinase</fullName>
        <ecNumber evidence="3">2.7.13.3</ecNumber>
    </recommendedName>
</protein>
<keyword evidence="7 18" id="KW-0812">Transmembrane</keyword>
<dbReference type="PROSITE" id="PS50109">
    <property type="entry name" value="HIS_KIN"/>
    <property type="match status" value="1"/>
</dbReference>
<evidence type="ECO:0000256" key="11">
    <source>
        <dbReference type="ARBA" id="ARBA00022989"/>
    </source>
</evidence>
<dbReference type="InterPro" id="IPR008207">
    <property type="entry name" value="Sig_transdc_His_kin_Hpt_dom"/>
</dbReference>
<dbReference type="EC" id="2.7.13.3" evidence="3"/>
<dbReference type="Pfam" id="PF00512">
    <property type="entry name" value="HisKA"/>
    <property type="match status" value="1"/>
</dbReference>
<feature type="modified residue" description="Phosphohistidine" evidence="14">
    <location>
        <position position="1173"/>
    </location>
</feature>
<evidence type="ECO:0000256" key="1">
    <source>
        <dbReference type="ARBA" id="ARBA00000085"/>
    </source>
</evidence>
<dbReference type="CDD" id="cd00156">
    <property type="entry name" value="REC"/>
    <property type="match status" value="1"/>
</dbReference>
<dbReference type="InterPro" id="IPR036097">
    <property type="entry name" value="HisK_dim/P_sf"/>
</dbReference>
<evidence type="ECO:0000259" key="21">
    <source>
        <dbReference type="PROSITE" id="PS50885"/>
    </source>
</evidence>
<dbReference type="SMART" id="SM00304">
    <property type="entry name" value="HAMP"/>
    <property type="match status" value="1"/>
</dbReference>
<evidence type="ECO:0000256" key="10">
    <source>
        <dbReference type="ARBA" id="ARBA00022840"/>
    </source>
</evidence>
<evidence type="ECO:0000256" key="4">
    <source>
        <dbReference type="ARBA" id="ARBA00022475"/>
    </source>
</evidence>
<dbReference type="PANTHER" id="PTHR45339:SF1">
    <property type="entry name" value="HYBRID SIGNAL TRANSDUCTION HISTIDINE KINASE J"/>
    <property type="match status" value="1"/>
</dbReference>
<sequence>MLFKEARKNLSITLKIVVMTSVIVAIAVALSDWLVFKSAKELLLNSALRKMEGTLSLEIERITGEIDQARDQAEQLASSPIVQGFLYSLEKQHYDATTNTTEGEWRRHLEESFSRHIQSSHYLQLRLIDAESGIELVRVNRPKSGLIPEPVRGSNLQNKSDSDYVKKGQLLKNGEIYISDITLNRENNQLVSPYQPTQRVVAPIFFNAEKYTSGSSYSVLDLAEQLRRYDQLRTLASMRIAQSGNIAWQNSYNQAVMKLSTILNKLEYLTSDEDTELLEALKQGNTALQASEQLIIENAREGLLIEATRKIIGDRYWAQKDHFKKTLEELISSLESEYITTSYKRQPKALLVINTDATGLLSTLEYKSSETALLVNNLGQYIYHPDEKKRWRFELNPTAEDIRVDEPWVWQALSETEKPQLSFDEHGELHITGKVLFAHNDRHRFMGLVITNQEEDILEPIETFKEHSIYSSIFAILLSGFAIALFTHRKLKPISVLTQQAKLITAGEDNTTLKISDAQGEVKTMADAFETLIRKLQQQTHEANENARAVSQLAETLEQRVKSRTSELADSMHKAEAASIAKSQFMATMSHEIRTPMNGVLGMAQLLAKTELSSQQQDYLNTINQSGQSLLSIINDILDFSKIESGKLDLEPIEFDLEHIAHEALQLLTATAEQKNLELIFNYGIHCPRHFKGDPGRIRQILLNLIGNAIKFTEKGYVQLNIHYDNSQPTPLLIEAIDTGIGISKKQQENLFDAFTQADASTTRRYGGTGLGLTISKRLIDLMGGDIGVKSAPGKGSTFWFQLPLQPSKSPAPLAHADIKNIRALIVDDNHINRVILEELLNHWEVKTTIASSRKQALEALEQAMRDNTPIQLSLLDYMMPDCDGLELGKEIYETYRIPQIMLTSASDHNNPDDLRAAGVSICLTKPYSSKTLKNALEVALEKTNDTLLLEPRSQHEIDEQRDSTPLNVKLTGRILLVEDNTVNQEVANGFLSQLGLTVDIAENGVAAIELWQKNTYDLILMDCLMPIMDGFEAARNIRKQEPDDTHTPIIALTANVMASDKENCKAAGMDDFVGKPIEQDELVEKLSLWLDSSPEPSADFNASRNSSTPPNSPESADDLVVDESKFNSMSIQLKTRFQTILSAYIEESEALIDEFKIAGKQQDIETMVRAVHSLKSSSAVLGAQKLSHLAEKLEALYQQGQLESWEEDSNNLTLIYQTTKRVMESLNEAHLND</sequence>
<dbReference type="PRINTS" id="PR00344">
    <property type="entry name" value="BCTRLSENSOR"/>
</dbReference>
<comment type="subcellular location">
    <subcellularLocation>
        <location evidence="2">Cell membrane</location>
        <topology evidence="2">Multi-pass membrane protein</topology>
    </subcellularLocation>
</comment>
<evidence type="ECO:0000313" key="23">
    <source>
        <dbReference type="EMBL" id="UZW74407.1"/>
    </source>
</evidence>
<evidence type="ECO:0000313" key="24">
    <source>
        <dbReference type="Proteomes" id="UP001164472"/>
    </source>
</evidence>
<dbReference type="InterPro" id="IPR036890">
    <property type="entry name" value="HATPase_C_sf"/>
</dbReference>